<keyword evidence="4" id="KW-0572">Peptidoglycan-anchor</keyword>
<sequence>MFFQDRKIKYSIRKLSVATVSLAIGFLFAPAALGVAQVAQADELSTTEQVENKAENQVSVVSFATEQEESETTYVDTTNKVTWTFAGYDKEKIVVGKGRQTFLGSWVPTPNPEYVFKSSKAGIPLPQSILGMLPKDEASYKVGDTIVAKQPAVESVVEEEKDYVWTFKGYDQKNATYNGKRVTFTGIWEVTPRPHHVSYTFVSVTSGVDLPKFIQKKAPKDGSTYFNRTRVFAEEPTTKTYIDSVNDGTWTFKGYDAASAVVNKANVEFVGKWEFKANPTNAETYTPQVTEETIKVGQTPDLTDNVTNLPNLPAGTKVVDITPAGQIDTTKPGTYTGKVRVDYPDGSSTEVSVSVNVLPAPETQTYKVTYRFESATSDKALPAGIATLLPSDSATYENGNSVSAKQPAQATYIDSVNDGTWTFKGYDAASAVVNKANVEFVGKWTFEANKYQATYRFESATSDKALPAGIATLLPSDSATYENGNSVSAKQPAQATYIDSVNDGTWTFKGYDAASAVVNKANVEFVGKWEFKANPTNAETYTPQVTEETIKVGQTPDLTDNVTNLPNLPAGTKVVDITPAGQIDTTKPGTYTGKVRVDYPDGSSTEVSVSVNVLPAPETQTYKVTYRFESATSDKALPAGIATLLPSDSATYENGNSVSAKQPAQATYIDSVNDGTWTFKGYDAASAVVNKANVEFVGKWEFKANPTNAETYTPQVTEETIKVGQTPDLTDNVTNLPNLPAGTKVVDITPAGQIDTTKPGTYTGKVRVDYPDGSSTEVSVSVNVLPAPETQTYKVTYRFESATSDKALPAGIATLLPSDSATYENGNSVSAKQPAQATYIDSVNDGTWTFKGYDAASAVVNKANVEFVGKWEFKVNPTNAETYTPQVTEETIKVGQTPDLTDNVTNLPNLPAGTKVVDITPAGQIDTTKPGTYTGKVRVDYPDGSSTEVSVSVNVLPAPETQTYKVTYRFESATADNNLPAEVLSLLPQSGTYTTSSSVAIAFVPEAPMPVEVAVANGTWTFLGYQEVEEGSNLTFVGKWVFEAKQDPSPQPQPAPTPQPAPQPNPVPPVNPGGEQGTDNNQADRHQSEQPRKPEENPPAQGPAGEKEKQATLPNAGSTAPLSLTGLVTSSLLAGLAVLLLGRKRKDD</sequence>
<dbReference type="PROSITE" id="PS50847">
    <property type="entry name" value="GRAM_POS_ANCHORING"/>
    <property type="match status" value="1"/>
</dbReference>
<evidence type="ECO:0000256" key="5">
    <source>
        <dbReference type="SAM" id="MobiDB-lite"/>
    </source>
</evidence>
<evidence type="ECO:0000313" key="10">
    <source>
        <dbReference type="Proteomes" id="UP000254854"/>
    </source>
</evidence>
<organism evidence="9 10">
    <name type="scientific">Streptococcus pneumoniae</name>
    <dbReference type="NCBI Taxonomy" id="1313"/>
    <lineage>
        <taxon>Bacteria</taxon>
        <taxon>Bacillati</taxon>
        <taxon>Bacillota</taxon>
        <taxon>Bacilli</taxon>
        <taxon>Lactobacillales</taxon>
        <taxon>Streptococcaceae</taxon>
        <taxon>Streptococcus</taxon>
    </lineage>
</organism>
<feature type="domain" description="Gram-positive cocci surface proteins LPxTG" evidence="8">
    <location>
        <begin position="1113"/>
        <end position="1148"/>
    </location>
</feature>
<evidence type="ECO:0000313" key="9">
    <source>
        <dbReference type="EMBL" id="SUN85603.1"/>
    </source>
</evidence>
<dbReference type="Pfam" id="PF08428">
    <property type="entry name" value="Rib"/>
    <property type="match status" value="4"/>
</dbReference>
<feature type="chain" id="PRO_5043410360" evidence="7">
    <location>
        <begin position="42"/>
        <end position="1148"/>
    </location>
</feature>
<dbReference type="NCBIfam" id="TIGR02331">
    <property type="entry name" value="rib_alpha"/>
    <property type="match status" value="4"/>
</dbReference>
<keyword evidence="6" id="KW-0472">Membrane</keyword>
<dbReference type="RefSeq" id="WP_115264892.1">
    <property type="nucleotide sequence ID" value="NZ_UHFW01000006.1"/>
</dbReference>
<feature type="compositionally biased region" description="Pro residues" evidence="5">
    <location>
        <begin position="1049"/>
        <end position="1071"/>
    </location>
</feature>
<dbReference type="NCBIfam" id="TIGR01168">
    <property type="entry name" value="YSIRK_signal"/>
    <property type="match status" value="1"/>
</dbReference>
<evidence type="ECO:0000256" key="7">
    <source>
        <dbReference type="SAM" id="SignalP"/>
    </source>
</evidence>
<dbReference type="EMBL" id="UHFW01000006">
    <property type="protein sequence ID" value="SUN85603.1"/>
    <property type="molecule type" value="Genomic_DNA"/>
</dbReference>
<reference evidence="9 10" key="1">
    <citation type="submission" date="2018-06" db="EMBL/GenBank/DDBJ databases">
        <authorList>
            <consortium name="Pathogen Informatics"/>
            <person name="Doyle S."/>
        </authorList>
    </citation>
    <scope>NUCLEOTIDE SEQUENCE [LARGE SCALE GENOMIC DNA]</scope>
    <source>
        <strain evidence="9 10">NCTC13734</strain>
    </source>
</reference>
<protein>
    <submittedName>
        <fullName evidence="9">LPXTG cell wall surface protein</fullName>
    </submittedName>
</protein>
<dbReference type="InterPro" id="IPR005877">
    <property type="entry name" value="YSIRK_signal_dom"/>
</dbReference>
<dbReference type="InterPro" id="IPR019931">
    <property type="entry name" value="LPXTG_anchor"/>
</dbReference>
<keyword evidence="2" id="KW-0964">Secreted</keyword>
<dbReference type="InterPro" id="IPR041030">
    <property type="entry name" value="SHIRT"/>
</dbReference>
<evidence type="ECO:0000256" key="3">
    <source>
        <dbReference type="ARBA" id="ARBA00022729"/>
    </source>
</evidence>
<feature type="transmembrane region" description="Helical" evidence="6">
    <location>
        <begin position="1122"/>
        <end position="1142"/>
    </location>
</feature>
<feature type="signal peptide" evidence="7">
    <location>
        <begin position="1"/>
        <end position="41"/>
    </location>
</feature>
<feature type="compositionally biased region" description="Polar residues" evidence="5">
    <location>
        <begin position="1112"/>
        <end position="1121"/>
    </location>
</feature>
<name>A0AAX2L8K9_STREE</name>
<dbReference type="Pfam" id="PF18655">
    <property type="entry name" value="SHIRT"/>
    <property type="match status" value="7"/>
</dbReference>
<dbReference type="Proteomes" id="UP000254854">
    <property type="component" value="Unassembled WGS sequence"/>
</dbReference>
<gene>
    <name evidence="9" type="primary">bca</name>
    <name evidence="9" type="ORF">NCTC13734_00874</name>
</gene>
<evidence type="ECO:0000256" key="4">
    <source>
        <dbReference type="ARBA" id="ARBA00023088"/>
    </source>
</evidence>
<keyword evidence="3 7" id="KW-0732">Signal</keyword>
<dbReference type="InterPro" id="IPR012706">
    <property type="entry name" value="Rib_alpha_Esp_rpt"/>
</dbReference>
<evidence type="ECO:0000259" key="8">
    <source>
        <dbReference type="PROSITE" id="PS50847"/>
    </source>
</evidence>
<keyword evidence="6" id="KW-0812">Transmembrane</keyword>
<keyword evidence="1" id="KW-0134">Cell wall</keyword>
<evidence type="ECO:0000256" key="1">
    <source>
        <dbReference type="ARBA" id="ARBA00022512"/>
    </source>
</evidence>
<evidence type="ECO:0000256" key="6">
    <source>
        <dbReference type="SAM" id="Phobius"/>
    </source>
</evidence>
<feature type="region of interest" description="Disordered" evidence="5">
    <location>
        <begin position="1045"/>
        <end position="1122"/>
    </location>
</feature>
<dbReference type="InterPro" id="IPR059115">
    <property type="entry name" value="Rib"/>
</dbReference>
<comment type="caution">
    <text evidence="9">The sequence shown here is derived from an EMBL/GenBank/DDBJ whole genome shotgun (WGS) entry which is preliminary data.</text>
</comment>
<accession>A0AAX2L8K9</accession>
<keyword evidence="6" id="KW-1133">Transmembrane helix</keyword>
<proteinExistence type="predicted"/>
<evidence type="ECO:0000256" key="2">
    <source>
        <dbReference type="ARBA" id="ARBA00022525"/>
    </source>
</evidence>
<feature type="compositionally biased region" description="Basic and acidic residues" evidence="5">
    <location>
        <begin position="1082"/>
        <end position="1096"/>
    </location>
</feature>
<dbReference type="AlphaFoldDB" id="A0AAX2L8K9"/>